<dbReference type="PANTHER" id="PTHR42783:SF3">
    <property type="entry name" value="GLUTAMATE SYNTHASE [NADPH] SMALL CHAIN-RELATED"/>
    <property type="match status" value="1"/>
</dbReference>
<evidence type="ECO:0000259" key="3">
    <source>
        <dbReference type="Pfam" id="PF14691"/>
    </source>
</evidence>
<dbReference type="PRINTS" id="PR00368">
    <property type="entry name" value="FADPNR"/>
</dbReference>
<dbReference type="GO" id="GO:0051536">
    <property type="term" value="F:iron-sulfur cluster binding"/>
    <property type="evidence" value="ECO:0007669"/>
    <property type="project" value="InterPro"/>
</dbReference>
<organism evidence="4 5">
    <name type="scientific">Clostridium intestinale DSM 6191</name>
    <dbReference type="NCBI Taxonomy" id="1121320"/>
    <lineage>
        <taxon>Bacteria</taxon>
        <taxon>Bacillati</taxon>
        <taxon>Bacillota</taxon>
        <taxon>Clostridia</taxon>
        <taxon>Eubacteriales</taxon>
        <taxon>Clostridiaceae</taxon>
        <taxon>Clostridium</taxon>
    </lineage>
</organism>
<feature type="domain" description="FAD/NAD(P)-binding" evidence="2">
    <location>
        <begin position="123"/>
        <end position="409"/>
    </location>
</feature>
<feature type="transmembrane region" description="Helical" evidence="1">
    <location>
        <begin position="124"/>
        <end position="142"/>
    </location>
</feature>
<keyword evidence="1" id="KW-0472">Membrane</keyword>
<dbReference type="SUPFAM" id="SSF51971">
    <property type="entry name" value="Nucleotide-binding domain"/>
    <property type="match status" value="2"/>
</dbReference>
<dbReference type="InterPro" id="IPR009051">
    <property type="entry name" value="Helical_ferredxn"/>
</dbReference>
<dbReference type="PRINTS" id="PR00469">
    <property type="entry name" value="PNDRDTASEII"/>
</dbReference>
<dbReference type="Proteomes" id="UP000184241">
    <property type="component" value="Unassembled WGS sequence"/>
</dbReference>
<dbReference type="RefSeq" id="WP_073020231.1">
    <property type="nucleotide sequence ID" value="NZ_FQXU01000008.1"/>
</dbReference>
<dbReference type="AlphaFoldDB" id="A0A1M5ZBB4"/>
<dbReference type="GO" id="GO:0016491">
    <property type="term" value="F:oxidoreductase activity"/>
    <property type="evidence" value="ECO:0007669"/>
    <property type="project" value="InterPro"/>
</dbReference>
<gene>
    <name evidence="4" type="ORF">SAMN02745941_02734</name>
</gene>
<accession>A0A1M5ZBB4</accession>
<dbReference type="EMBL" id="FQXU01000008">
    <property type="protein sequence ID" value="SHI21489.1"/>
    <property type="molecule type" value="Genomic_DNA"/>
</dbReference>
<dbReference type="Pfam" id="PF07992">
    <property type="entry name" value="Pyr_redox_2"/>
    <property type="match status" value="1"/>
</dbReference>
<evidence type="ECO:0000259" key="2">
    <source>
        <dbReference type="Pfam" id="PF07992"/>
    </source>
</evidence>
<dbReference type="SUPFAM" id="SSF46548">
    <property type="entry name" value="alpha-helical ferredoxin"/>
    <property type="match status" value="1"/>
</dbReference>
<reference evidence="4 5" key="1">
    <citation type="submission" date="2016-11" db="EMBL/GenBank/DDBJ databases">
        <authorList>
            <person name="Jaros S."/>
            <person name="Januszkiewicz K."/>
            <person name="Wedrychowicz H."/>
        </authorList>
    </citation>
    <scope>NUCLEOTIDE SEQUENCE [LARGE SCALE GENOMIC DNA]</scope>
    <source>
        <strain evidence="4 5">DSM 6191</strain>
    </source>
</reference>
<name>A0A1M5ZBB4_9CLOT</name>
<dbReference type="InterPro" id="IPR023753">
    <property type="entry name" value="FAD/NAD-binding_dom"/>
</dbReference>
<keyword evidence="1" id="KW-0812">Transmembrane</keyword>
<evidence type="ECO:0000313" key="5">
    <source>
        <dbReference type="Proteomes" id="UP000184241"/>
    </source>
</evidence>
<sequence length="427" mass="46993">MIFKQSKEKRGVFMSNFVLDEAKRCLQCKRPFCKEGCPVNTPFNEVVGMLLEGNIMEAGEKLFSNNPLSVICSIVCPHEKQCQGSCVLGRKGTPIRVGLVENYISDYYLNFISSEKAKKGNKKIAIIGSGPAGITMAILLVYKGYDITIFEAHDKIGGVLRYGIPEFRLPKDNLDKLKDKLISMGVKIRPNTLIGPSITIDDLFRDGYKAVFIGTGVWKPKRLGIKGEALGHVHYAIDYLKSPEVYNLGNKVCVIGAGNVAMDAARTAVRQGAKEVYVMYRRGAQSMDAEKAEIEYSKMDGVKFEFYKAPLEFLDEGVKYIKTEVIEVDDSGKEKVRDIEGSEDIFKADSIILAIGQEPKDNVISSTRGIEVTNKGLIHTNEVGGTTKEGVFASGDVVTGAKTVVEAVRVSKKVAEAIDEYVTNQDK</sequence>
<dbReference type="Gene3D" id="1.10.1060.10">
    <property type="entry name" value="Alpha-helical ferredoxin"/>
    <property type="match status" value="1"/>
</dbReference>
<dbReference type="InterPro" id="IPR036188">
    <property type="entry name" value="FAD/NAD-bd_sf"/>
</dbReference>
<keyword evidence="1" id="KW-1133">Transmembrane helix</keyword>
<dbReference type="InterPro" id="IPR028261">
    <property type="entry name" value="DPD_II"/>
</dbReference>
<protein>
    <submittedName>
        <fullName evidence="4">Glutamate synthase (NADPH/NADH) small chain</fullName>
    </submittedName>
</protein>
<evidence type="ECO:0000256" key="1">
    <source>
        <dbReference type="SAM" id="Phobius"/>
    </source>
</evidence>
<dbReference type="PANTHER" id="PTHR42783">
    <property type="entry name" value="GLUTAMATE SYNTHASE [NADPH] SMALL CHAIN"/>
    <property type="match status" value="1"/>
</dbReference>
<dbReference type="Pfam" id="PF14691">
    <property type="entry name" value="Fer4_20"/>
    <property type="match status" value="1"/>
</dbReference>
<evidence type="ECO:0000313" key="4">
    <source>
        <dbReference type="EMBL" id="SHI21489.1"/>
    </source>
</evidence>
<dbReference type="Gene3D" id="3.50.50.60">
    <property type="entry name" value="FAD/NAD(P)-binding domain"/>
    <property type="match status" value="2"/>
</dbReference>
<proteinExistence type="predicted"/>
<feature type="domain" description="Dihydroprymidine dehydrogenase" evidence="3">
    <location>
        <begin position="7"/>
        <end position="108"/>
    </location>
</feature>